<dbReference type="Gene3D" id="2.170.130.10">
    <property type="entry name" value="TonB-dependent receptor, plug domain"/>
    <property type="match status" value="1"/>
</dbReference>
<evidence type="ECO:0000256" key="3">
    <source>
        <dbReference type="ARBA" id="ARBA00022448"/>
    </source>
</evidence>
<comment type="subcellular location">
    <subcellularLocation>
        <location evidence="1 9">Cell outer membrane</location>
        <topology evidence="1 9">Multi-pass membrane protein</topology>
    </subcellularLocation>
</comment>
<evidence type="ECO:0000256" key="2">
    <source>
        <dbReference type="ARBA" id="ARBA00009810"/>
    </source>
</evidence>
<dbReference type="OrthoDB" id="9796221at2"/>
<keyword evidence="3 9" id="KW-0813">Transport</keyword>
<dbReference type="PROSITE" id="PS52016">
    <property type="entry name" value="TONB_DEPENDENT_REC_3"/>
    <property type="match status" value="1"/>
</dbReference>
<keyword evidence="7 9" id="KW-0472">Membrane</keyword>
<dbReference type="Pfam" id="PF00593">
    <property type="entry name" value="TonB_dep_Rec_b-barrel"/>
    <property type="match status" value="1"/>
</dbReference>
<dbReference type="InterPro" id="IPR037066">
    <property type="entry name" value="Plug_dom_sf"/>
</dbReference>
<evidence type="ECO:0000256" key="6">
    <source>
        <dbReference type="ARBA" id="ARBA00023077"/>
    </source>
</evidence>
<dbReference type="AlphaFoldDB" id="A0A0P1GST1"/>
<keyword evidence="6 10" id="KW-0798">TonB box</keyword>
<evidence type="ECO:0000256" key="5">
    <source>
        <dbReference type="ARBA" id="ARBA00022692"/>
    </source>
</evidence>
<dbReference type="PANTHER" id="PTHR30069:SF41">
    <property type="entry name" value="HEME_HEMOPEXIN UTILIZATION PROTEIN C"/>
    <property type="match status" value="1"/>
</dbReference>
<dbReference type="InterPro" id="IPR012910">
    <property type="entry name" value="Plug_dom"/>
</dbReference>
<evidence type="ECO:0000256" key="7">
    <source>
        <dbReference type="ARBA" id="ARBA00023136"/>
    </source>
</evidence>
<evidence type="ECO:0000259" key="13">
    <source>
        <dbReference type="Pfam" id="PF07715"/>
    </source>
</evidence>
<dbReference type="InterPro" id="IPR000531">
    <property type="entry name" value="Beta-barrel_TonB"/>
</dbReference>
<dbReference type="PANTHER" id="PTHR30069">
    <property type="entry name" value="TONB-DEPENDENT OUTER MEMBRANE RECEPTOR"/>
    <property type="match status" value="1"/>
</dbReference>
<keyword evidence="5 9" id="KW-0812">Transmembrane</keyword>
<sequence>MKRTSPFAVAIAGLTALTATPSAGLAQDAFLDSDDIIELEEIQLNESRRGVQTDTATSTTVVDQKEIEARQATSFGELLDSIPNVSLINGSTPQGSAVNIRGLGAQAGTYGTDGHVAVVIDGVPSGAEEIYRNGSLLSLEPELFRSVEVTRGPGESFRYNSGAMGGTVEAQTKDATDFLQDGDTFSVRQKVGYESNGDGLLSTTILSFAPSDRFNALAFYGYRKVKEGKDGSGTTRQATGFKAPSGLLKLNYQLTDDSRLTFGYTQTTSPAEDVPYDAFDPLWSGTLVDRIMKDKTAYLSYRYTSVENDLIDFEARLFRKQEEMEITSSTVGANLTNTDHDTVTHGLRLENRARFDTASVSHTLTTGVEFKNRERSAILLSGADAGENDGTAPGGTDESISLYIANKMEVGDRLTVTPQIRFEKQTLTSQNNRDTTVCFGPGFCIPYTAIPDGTQYKKQAWTGALSARYAVSDTFAVFGSAAYNENLPILDDLRSSANREKSEKATTFELGLSYDGFDVMMDEDRLQAKLTAFRTEIWDGTTYSGINDTKLEGLELELNYASPVFYADFAAARTRGTINGTSTFFNYTPADTVQLTVGKKFMDEQLDIAVEAKHAFAHNRTTSAGGATAPSDDWTTYALSVGYKPKSGALAGTEMRLGVENLFDTTYRPYLTNPNRNAKGRNIKFTLAKTF</sequence>
<evidence type="ECO:0000256" key="9">
    <source>
        <dbReference type="PROSITE-ProRule" id="PRU01360"/>
    </source>
</evidence>
<evidence type="ECO:0000256" key="4">
    <source>
        <dbReference type="ARBA" id="ARBA00022452"/>
    </source>
</evidence>
<reference evidence="14 15" key="1">
    <citation type="submission" date="2015-09" db="EMBL/GenBank/DDBJ databases">
        <authorList>
            <consortium name="Swine Surveillance"/>
        </authorList>
    </citation>
    <scope>NUCLEOTIDE SEQUENCE [LARGE SCALE GENOMIC DNA]</scope>
    <source>
        <strain evidence="14 15">CECT 8383</strain>
    </source>
</reference>
<comment type="similarity">
    <text evidence="2 9 10">Belongs to the TonB-dependent receptor family.</text>
</comment>
<evidence type="ECO:0000256" key="1">
    <source>
        <dbReference type="ARBA" id="ARBA00004571"/>
    </source>
</evidence>
<proteinExistence type="inferred from homology"/>
<feature type="chain" id="PRO_5006063727" evidence="11">
    <location>
        <begin position="27"/>
        <end position="691"/>
    </location>
</feature>
<dbReference type="SUPFAM" id="SSF56935">
    <property type="entry name" value="Porins"/>
    <property type="match status" value="1"/>
</dbReference>
<feature type="domain" description="TonB-dependent receptor-like beta-barrel" evidence="12">
    <location>
        <begin position="252"/>
        <end position="662"/>
    </location>
</feature>
<dbReference type="Pfam" id="PF07715">
    <property type="entry name" value="Plug"/>
    <property type="match status" value="1"/>
</dbReference>
<keyword evidence="11" id="KW-0732">Signal</keyword>
<dbReference type="EMBL" id="CYSF01000018">
    <property type="protein sequence ID" value="CUH85818.1"/>
    <property type="molecule type" value="Genomic_DNA"/>
</dbReference>
<dbReference type="Proteomes" id="UP000051681">
    <property type="component" value="Unassembled WGS sequence"/>
</dbReference>
<dbReference type="GO" id="GO:0009279">
    <property type="term" value="C:cell outer membrane"/>
    <property type="evidence" value="ECO:0007669"/>
    <property type="project" value="UniProtKB-SubCell"/>
</dbReference>
<evidence type="ECO:0000256" key="11">
    <source>
        <dbReference type="SAM" id="SignalP"/>
    </source>
</evidence>
<dbReference type="CDD" id="cd01347">
    <property type="entry name" value="ligand_gated_channel"/>
    <property type="match status" value="1"/>
</dbReference>
<dbReference type="STRING" id="340021.TM5383_03061"/>
<feature type="signal peptide" evidence="11">
    <location>
        <begin position="1"/>
        <end position="26"/>
    </location>
</feature>
<evidence type="ECO:0000259" key="12">
    <source>
        <dbReference type="Pfam" id="PF00593"/>
    </source>
</evidence>
<keyword evidence="4 9" id="KW-1134">Transmembrane beta strand</keyword>
<keyword evidence="15" id="KW-1185">Reference proteome</keyword>
<organism evidence="14 15">
    <name type="scientific">Thalassovita mediterranea</name>
    <dbReference type="NCBI Taxonomy" id="340021"/>
    <lineage>
        <taxon>Bacteria</taxon>
        <taxon>Pseudomonadati</taxon>
        <taxon>Pseudomonadota</taxon>
        <taxon>Alphaproteobacteria</taxon>
        <taxon>Rhodobacterales</taxon>
        <taxon>Roseobacteraceae</taxon>
        <taxon>Thalassovita</taxon>
    </lineage>
</organism>
<evidence type="ECO:0000256" key="8">
    <source>
        <dbReference type="ARBA" id="ARBA00023237"/>
    </source>
</evidence>
<dbReference type="RefSeq" id="WP_058319886.1">
    <property type="nucleotide sequence ID" value="NZ_CYSF01000018.1"/>
</dbReference>
<dbReference type="InterPro" id="IPR039426">
    <property type="entry name" value="TonB-dep_rcpt-like"/>
</dbReference>
<evidence type="ECO:0000313" key="15">
    <source>
        <dbReference type="Proteomes" id="UP000051681"/>
    </source>
</evidence>
<accession>A0A0P1GST1</accession>
<evidence type="ECO:0000256" key="10">
    <source>
        <dbReference type="RuleBase" id="RU003357"/>
    </source>
</evidence>
<dbReference type="InterPro" id="IPR036942">
    <property type="entry name" value="Beta-barrel_TonB_sf"/>
</dbReference>
<dbReference type="GO" id="GO:0015344">
    <property type="term" value="F:siderophore uptake transmembrane transporter activity"/>
    <property type="evidence" value="ECO:0007669"/>
    <property type="project" value="TreeGrafter"/>
</dbReference>
<dbReference type="Gene3D" id="2.40.170.20">
    <property type="entry name" value="TonB-dependent receptor, beta-barrel domain"/>
    <property type="match status" value="1"/>
</dbReference>
<feature type="domain" description="TonB-dependent receptor plug" evidence="13">
    <location>
        <begin position="53"/>
        <end position="167"/>
    </location>
</feature>
<keyword evidence="14" id="KW-0675">Receptor</keyword>
<name>A0A0P1GST1_9RHOB</name>
<dbReference type="GO" id="GO:0044718">
    <property type="term" value="P:siderophore transmembrane transport"/>
    <property type="evidence" value="ECO:0007669"/>
    <property type="project" value="TreeGrafter"/>
</dbReference>
<protein>
    <submittedName>
        <fullName evidence="14">TonB-dependent heme receptor A</fullName>
    </submittedName>
</protein>
<gene>
    <name evidence="14" type="primary">tdhA</name>
    <name evidence="14" type="ORF">TM5383_03061</name>
</gene>
<evidence type="ECO:0000313" key="14">
    <source>
        <dbReference type="EMBL" id="CUH85818.1"/>
    </source>
</evidence>
<keyword evidence="8 9" id="KW-0998">Cell outer membrane</keyword>